<dbReference type="InterPro" id="IPR036259">
    <property type="entry name" value="MFS_trans_sf"/>
</dbReference>
<keyword evidence="1" id="KW-1133">Transmembrane helix</keyword>
<reference evidence="2" key="1">
    <citation type="submission" date="2025-05" db="UniProtKB">
        <authorList>
            <consortium name="RefSeq"/>
        </authorList>
    </citation>
    <scope>NUCLEOTIDE SEQUENCE [LARGE SCALE GENOMIC DNA]</scope>
</reference>
<proteinExistence type="predicted"/>
<feature type="transmembrane region" description="Helical" evidence="1">
    <location>
        <begin position="109"/>
        <end position="133"/>
    </location>
</feature>
<dbReference type="PANTHER" id="PTHR11360:SF306">
    <property type="entry name" value="RE01051P"/>
    <property type="match status" value="1"/>
</dbReference>
<feature type="transmembrane region" description="Helical" evidence="1">
    <location>
        <begin position="164"/>
        <end position="186"/>
    </location>
</feature>
<accession>A0ABM3LIR4</accession>
<evidence type="ECO:0000313" key="3">
    <source>
        <dbReference type="RefSeq" id="XP_052738955.1"/>
    </source>
</evidence>
<dbReference type="Pfam" id="PF07690">
    <property type="entry name" value="MFS_1"/>
    <property type="match status" value="1"/>
</dbReference>
<feature type="transmembrane region" description="Helical" evidence="1">
    <location>
        <begin position="140"/>
        <end position="158"/>
    </location>
</feature>
<protein>
    <submittedName>
        <fullName evidence="3">Uncharacterized protein LOC128198315</fullName>
    </submittedName>
</protein>
<dbReference type="InterPro" id="IPR011701">
    <property type="entry name" value="MFS"/>
</dbReference>
<gene>
    <name evidence="3" type="primary">LOC128198315</name>
</gene>
<organism evidence="2 3">
    <name type="scientific">Bicyclus anynana</name>
    <name type="common">Squinting bush brown butterfly</name>
    <dbReference type="NCBI Taxonomy" id="110368"/>
    <lineage>
        <taxon>Eukaryota</taxon>
        <taxon>Metazoa</taxon>
        <taxon>Ecdysozoa</taxon>
        <taxon>Arthropoda</taxon>
        <taxon>Hexapoda</taxon>
        <taxon>Insecta</taxon>
        <taxon>Pterygota</taxon>
        <taxon>Neoptera</taxon>
        <taxon>Endopterygota</taxon>
        <taxon>Lepidoptera</taxon>
        <taxon>Glossata</taxon>
        <taxon>Ditrysia</taxon>
        <taxon>Papilionoidea</taxon>
        <taxon>Nymphalidae</taxon>
        <taxon>Satyrinae</taxon>
        <taxon>Satyrini</taxon>
        <taxon>Mycalesina</taxon>
        <taxon>Bicyclus</taxon>
    </lineage>
</organism>
<feature type="transmembrane region" description="Helical" evidence="1">
    <location>
        <begin position="76"/>
        <end position="97"/>
    </location>
</feature>
<reference evidence="3" key="2">
    <citation type="submission" date="2025-08" db="UniProtKB">
        <authorList>
            <consortium name="RefSeq"/>
        </authorList>
    </citation>
    <scope>IDENTIFICATION</scope>
</reference>
<dbReference type="PANTHER" id="PTHR11360">
    <property type="entry name" value="MONOCARBOXYLATE TRANSPORTER"/>
    <property type="match status" value="1"/>
</dbReference>
<dbReference type="SUPFAM" id="SSF103473">
    <property type="entry name" value="MFS general substrate transporter"/>
    <property type="match status" value="1"/>
</dbReference>
<keyword evidence="1" id="KW-0472">Membrane</keyword>
<keyword evidence="2" id="KW-1185">Reference proteome</keyword>
<dbReference type="Gene3D" id="1.20.1250.20">
    <property type="entry name" value="MFS general substrate transporter like domains"/>
    <property type="match status" value="1"/>
</dbReference>
<dbReference type="RefSeq" id="XP_052738955.1">
    <property type="nucleotide sequence ID" value="XM_052882995.1"/>
</dbReference>
<dbReference type="Proteomes" id="UP001652582">
    <property type="component" value="Chromosome 1"/>
</dbReference>
<name>A0ABM3LIR4_BICAN</name>
<dbReference type="InterPro" id="IPR050327">
    <property type="entry name" value="Proton-linked_MCT"/>
</dbReference>
<feature type="transmembrane region" description="Helical" evidence="1">
    <location>
        <begin position="198"/>
        <end position="218"/>
    </location>
</feature>
<keyword evidence="1" id="KW-0812">Transmembrane</keyword>
<evidence type="ECO:0000313" key="2">
    <source>
        <dbReference type="Proteomes" id="UP001652582"/>
    </source>
</evidence>
<evidence type="ECO:0000256" key="1">
    <source>
        <dbReference type="SAM" id="Phobius"/>
    </source>
</evidence>
<dbReference type="GeneID" id="128198315"/>
<sequence length="269" mass="29699">MIILESQSLLVQNTKLATNKEDITASMNSNNKSEQTAIKAGEKLTKDTAEVSKLKNFLHQIVDVSLFRTFFLSNSCIGVAICLFSEMTFVIMVPQALYSMGWDEKEVAWALSLNALGDLVMRTLLIFISSLLVKLGSHQIYIVGLVVAVGARLGMLWSDNRTSITAFIAIMGFSRCTIMVLLPVVVGDSVPLEKFSSAVGLLFMFLGVFNLIMGPVVGAVRDFTDSYATAFYILSSFIAIVTILWTIELFYKKSKHKRLPKKDSVSSKP</sequence>
<feature type="transmembrane region" description="Helical" evidence="1">
    <location>
        <begin position="230"/>
        <end position="251"/>
    </location>
</feature>